<name>Q9HMR1_HALSA</name>
<keyword evidence="7" id="KW-0378">Hydrolase</keyword>
<dbReference type="InterPro" id="IPR023214">
    <property type="entry name" value="HAD_sf"/>
</dbReference>
<dbReference type="InterPro" id="IPR004469">
    <property type="entry name" value="PSP"/>
</dbReference>
<evidence type="ECO:0000256" key="7">
    <source>
        <dbReference type="ARBA" id="ARBA00022801"/>
    </source>
</evidence>
<keyword evidence="13" id="KW-1185">Reference proteome</keyword>
<dbReference type="Proteomes" id="UP000000554">
    <property type="component" value="Chromosome"/>
</dbReference>
<feature type="active site" description="Nucleophile" evidence="11">
    <location>
        <position position="31"/>
    </location>
</feature>
<evidence type="ECO:0000256" key="5">
    <source>
        <dbReference type="ARBA" id="ARBA00022605"/>
    </source>
</evidence>
<feature type="active site" description="Proton donor" evidence="11">
    <location>
        <position position="33"/>
    </location>
</feature>
<evidence type="ECO:0000256" key="3">
    <source>
        <dbReference type="ARBA" id="ARBA00009184"/>
    </source>
</evidence>
<protein>
    <recommendedName>
        <fullName evidence="4">phosphoserine phosphatase</fullName>
        <ecNumber evidence="4">3.1.3.3</ecNumber>
    </recommendedName>
    <alternativeName>
        <fullName evidence="10">O-phosphoserine phosphohydrolase</fullName>
    </alternativeName>
</protein>
<dbReference type="NCBIfam" id="TIGR01488">
    <property type="entry name" value="HAD-SF-IB"/>
    <property type="match status" value="1"/>
</dbReference>
<keyword evidence="8" id="KW-0460">Magnesium</keyword>
<organism evidence="12 13">
    <name type="scientific">Halobacterium salinarum (strain ATCC 700922 / JCM 11081 / NRC-1)</name>
    <name type="common">Halobacterium halobium</name>
    <dbReference type="NCBI Taxonomy" id="64091"/>
    <lineage>
        <taxon>Archaea</taxon>
        <taxon>Methanobacteriati</taxon>
        <taxon>Methanobacteriota</taxon>
        <taxon>Stenosarchaea group</taxon>
        <taxon>Halobacteria</taxon>
        <taxon>Halobacteriales</taxon>
        <taxon>Halobacteriaceae</taxon>
        <taxon>Halobacterium</taxon>
        <taxon>Halobacterium salinarum NRC-34001</taxon>
    </lineage>
</organism>
<evidence type="ECO:0000313" key="13">
    <source>
        <dbReference type="Proteomes" id="UP000000554"/>
    </source>
</evidence>
<dbReference type="UniPathway" id="UPA00135">
    <property type="reaction ID" value="UER00198"/>
</dbReference>
<dbReference type="SFLD" id="SFLDG01136">
    <property type="entry name" value="C1.6:_Phosphoserine_Phosphatas"/>
    <property type="match status" value="1"/>
</dbReference>
<proteinExistence type="inferred from homology"/>
<dbReference type="PATRIC" id="fig|64091.14.peg.1878"/>
<dbReference type="GO" id="GO:0000287">
    <property type="term" value="F:magnesium ion binding"/>
    <property type="evidence" value="ECO:0000318"/>
    <property type="project" value="GO_Central"/>
</dbReference>
<dbReference type="KEGG" id="hal:VNG_2423G"/>
<dbReference type="PhylomeDB" id="Q9HMR1"/>
<dbReference type="PANTHER" id="PTHR43344:SF2">
    <property type="entry name" value="PHOSPHOSERINE PHOSPHATASE"/>
    <property type="match status" value="1"/>
</dbReference>
<dbReference type="EMBL" id="AE004437">
    <property type="protein sequence ID" value="AAG20510.1"/>
    <property type="molecule type" value="Genomic_DNA"/>
</dbReference>
<dbReference type="SFLD" id="SFLDS00003">
    <property type="entry name" value="Haloacid_Dehalogenase"/>
    <property type="match status" value="1"/>
</dbReference>
<sequence>MLCWSAPKYCRMWGVYAGRRATPGMTLVAFDFDGTLAESEMLDRIAARAGVGDEVAAITERAMRGELSYADSLRERAQLVAGLPESAAAAVYDGVRLRDGAGDLVAKLRDGGVRVVVLTGGFKPGVAAAFDAAGVAADGVVGNRLVAADGELTGAVEGPLVEGTKDDALRDACEAAGTTPAAAVAVGDGANDVPMLDAAGTAIGVDPKPGVDAHCDHTVSSMDALGRVLDDHGIA</sequence>
<reference evidence="12 13" key="1">
    <citation type="journal article" date="2000" name="Proc. Natl. Acad. Sci. U.S.A.">
        <title>Genome sequence of Halobacterium species NRC-1.</title>
        <authorList>
            <person name="Ng W.V."/>
            <person name="Kennedy S.P."/>
            <person name="Mahairas G.G."/>
            <person name="Berquist B."/>
            <person name="Pan M."/>
            <person name="Shukla H.D."/>
            <person name="Lasky S.R."/>
            <person name="Baliga N.S."/>
            <person name="Thorsson V."/>
            <person name="Sbrogna J."/>
            <person name="Swartzell S."/>
            <person name="Weir D."/>
            <person name="Hall J."/>
            <person name="Dahl T.A."/>
            <person name="Welti R."/>
            <person name="Goo Y.A."/>
            <person name="Leithauser B."/>
            <person name="Keller K."/>
            <person name="Cruz R."/>
            <person name="Danson M.J."/>
            <person name="Hough D.W."/>
            <person name="Maddocks D.G."/>
            <person name="Jablonski P.E."/>
            <person name="Krebs M.P."/>
            <person name="Angevine C.M."/>
            <person name="Dale H."/>
            <person name="Isenbarger T.A."/>
            <person name="Peck R.F."/>
            <person name="Pohlschroder M."/>
            <person name="Spudich J.L."/>
            <person name="Jung K.W."/>
            <person name="Alam M."/>
            <person name="Freitas T."/>
            <person name="Hou S."/>
            <person name="Daniels C.J."/>
            <person name="Dennis P.P."/>
            <person name="Omer A.D."/>
            <person name="Ebhardt H."/>
            <person name="Lowe T.M."/>
            <person name="Liang P."/>
            <person name="Riley M."/>
            <person name="Hood L."/>
            <person name="DasSarma S."/>
        </authorList>
    </citation>
    <scope>NUCLEOTIDE SEQUENCE [LARGE SCALE GENOMIC DNA]</scope>
    <source>
        <strain evidence="13">ATCC 700922 / JCM 11081 / NRC-1</strain>
    </source>
</reference>
<dbReference type="SFLD" id="SFLDF00029">
    <property type="entry name" value="phosphoserine_phosphatase"/>
    <property type="match status" value="1"/>
</dbReference>
<dbReference type="FunFam" id="3.40.50.1000:FF:000390">
    <property type="entry name" value="Phosphoserine phosphatase (SerB)"/>
    <property type="match status" value="1"/>
</dbReference>
<dbReference type="PANTHER" id="PTHR43344">
    <property type="entry name" value="PHOSPHOSERINE PHOSPHATASE"/>
    <property type="match status" value="1"/>
</dbReference>
<dbReference type="GO" id="GO:0005737">
    <property type="term" value="C:cytoplasm"/>
    <property type="evidence" value="ECO:0000318"/>
    <property type="project" value="GO_Central"/>
</dbReference>
<evidence type="ECO:0000256" key="8">
    <source>
        <dbReference type="ARBA" id="ARBA00022842"/>
    </source>
</evidence>
<dbReference type="EC" id="3.1.3.3" evidence="4"/>
<evidence type="ECO:0000256" key="4">
    <source>
        <dbReference type="ARBA" id="ARBA00012640"/>
    </source>
</evidence>
<keyword evidence="5" id="KW-0028">Amino-acid biosynthesis</keyword>
<dbReference type="Gene3D" id="3.40.50.1000">
    <property type="entry name" value="HAD superfamily/HAD-like"/>
    <property type="match status" value="1"/>
</dbReference>
<comment type="similarity">
    <text evidence="3">Belongs to the HAD-like hydrolase superfamily. SerB family.</text>
</comment>
<dbReference type="PIR" id="B84393">
    <property type="entry name" value="B84393"/>
</dbReference>
<dbReference type="PaxDb" id="64091-VNG_2423G"/>
<dbReference type="OrthoDB" id="10041at2157"/>
<dbReference type="Pfam" id="PF12710">
    <property type="entry name" value="HAD"/>
    <property type="match status" value="1"/>
</dbReference>
<keyword evidence="6" id="KW-0479">Metal-binding</keyword>
<accession>Q9HMR1</accession>
<dbReference type="SUPFAM" id="SSF56784">
    <property type="entry name" value="HAD-like"/>
    <property type="match status" value="1"/>
</dbReference>
<dbReference type="InterPro" id="IPR036412">
    <property type="entry name" value="HAD-like_sf"/>
</dbReference>
<dbReference type="SFLD" id="SFLDG01137">
    <property type="entry name" value="C1.6.1:_Phosphoserine_Phosphat"/>
    <property type="match status" value="1"/>
</dbReference>
<comment type="cofactor">
    <cofactor evidence="1">
        <name>Mg(2+)</name>
        <dbReference type="ChEBI" id="CHEBI:18420"/>
    </cofactor>
</comment>
<evidence type="ECO:0000256" key="9">
    <source>
        <dbReference type="ARBA" id="ARBA00023299"/>
    </source>
</evidence>
<dbReference type="GO" id="GO:0036424">
    <property type="term" value="F:L-phosphoserine phosphatase activity"/>
    <property type="evidence" value="ECO:0000318"/>
    <property type="project" value="GO_Central"/>
</dbReference>
<dbReference type="InParanoid" id="Q9HMR1"/>
<dbReference type="HOGENOM" id="CLU_036368_4_3_2"/>
<evidence type="ECO:0000256" key="11">
    <source>
        <dbReference type="PIRSR" id="PIRSR604469-1"/>
    </source>
</evidence>
<dbReference type="FunCoup" id="Q9HMR1">
    <property type="interactions" value="127"/>
</dbReference>
<evidence type="ECO:0000256" key="6">
    <source>
        <dbReference type="ARBA" id="ARBA00022723"/>
    </source>
</evidence>
<dbReference type="STRING" id="64091.VNG_2423G"/>
<evidence type="ECO:0000256" key="1">
    <source>
        <dbReference type="ARBA" id="ARBA00001946"/>
    </source>
</evidence>
<comment type="pathway">
    <text evidence="2">Amino-acid biosynthesis; L-serine biosynthesis; L-serine from 3-phospho-D-glycerate: step 3/3.</text>
</comment>
<dbReference type="NCBIfam" id="TIGR00338">
    <property type="entry name" value="serB"/>
    <property type="match status" value="1"/>
</dbReference>
<evidence type="ECO:0000256" key="10">
    <source>
        <dbReference type="ARBA" id="ARBA00031693"/>
    </source>
</evidence>
<evidence type="ECO:0000256" key="2">
    <source>
        <dbReference type="ARBA" id="ARBA00005135"/>
    </source>
</evidence>
<gene>
    <name evidence="12" type="primary">serB</name>
    <name evidence="12" type="ordered locus">VNG_2423G</name>
</gene>
<dbReference type="InterPro" id="IPR050582">
    <property type="entry name" value="HAD-like_SerB"/>
</dbReference>
<keyword evidence="9" id="KW-0718">Serine biosynthesis</keyword>
<evidence type="ECO:0000313" key="12">
    <source>
        <dbReference type="EMBL" id="AAG20510.1"/>
    </source>
</evidence>
<dbReference type="AlphaFoldDB" id="Q9HMR1"/>
<dbReference type="GO" id="GO:0006564">
    <property type="term" value="P:L-serine biosynthetic process"/>
    <property type="evidence" value="ECO:0000318"/>
    <property type="project" value="GO_Central"/>
</dbReference>